<sequence>MISADPCSSFTVTHQSGRYSTRTATESEPTISFSFSISQSQSQSQHPQATAANSNGSSNTSTNTNANNNRPTYFPIWLRLSRLIFGKIRRLPRSMSTTLVLFTVHMYLTVPVLVVCGITSDLKALLRPFRYIKEQGFLFEELGEQFCELL</sequence>
<organism evidence="1 2">
    <name type="scientific">Panagrolaimus sp. PS1159</name>
    <dbReference type="NCBI Taxonomy" id="55785"/>
    <lineage>
        <taxon>Eukaryota</taxon>
        <taxon>Metazoa</taxon>
        <taxon>Ecdysozoa</taxon>
        <taxon>Nematoda</taxon>
        <taxon>Chromadorea</taxon>
        <taxon>Rhabditida</taxon>
        <taxon>Tylenchina</taxon>
        <taxon>Panagrolaimomorpha</taxon>
        <taxon>Panagrolaimoidea</taxon>
        <taxon>Panagrolaimidae</taxon>
        <taxon>Panagrolaimus</taxon>
    </lineage>
</organism>
<evidence type="ECO:0000313" key="1">
    <source>
        <dbReference type="Proteomes" id="UP000887580"/>
    </source>
</evidence>
<evidence type="ECO:0000313" key="2">
    <source>
        <dbReference type="WBParaSite" id="PS1159_v2.g12271.t1"/>
    </source>
</evidence>
<dbReference type="Proteomes" id="UP000887580">
    <property type="component" value="Unplaced"/>
</dbReference>
<proteinExistence type="predicted"/>
<reference evidence="2" key="1">
    <citation type="submission" date="2022-11" db="UniProtKB">
        <authorList>
            <consortium name="WormBaseParasite"/>
        </authorList>
    </citation>
    <scope>IDENTIFICATION</scope>
</reference>
<accession>A0AC35F1X0</accession>
<name>A0AC35F1X0_9BILA</name>
<protein>
    <submittedName>
        <fullName evidence="2">Uncharacterized protein</fullName>
    </submittedName>
</protein>
<dbReference type="WBParaSite" id="PS1159_v2.g12271.t1">
    <property type="protein sequence ID" value="PS1159_v2.g12271.t1"/>
    <property type="gene ID" value="PS1159_v2.g12271"/>
</dbReference>